<dbReference type="InterPro" id="IPR029442">
    <property type="entry name" value="GyrI-like"/>
</dbReference>
<dbReference type="CDD" id="cd01107">
    <property type="entry name" value="HTH_BmrR"/>
    <property type="match status" value="1"/>
</dbReference>
<proteinExistence type="predicted"/>
<keyword evidence="2" id="KW-0175">Coiled coil</keyword>
<dbReference type="PROSITE" id="PS50937">
    <property type="entry name" value="HTH_MERR_2"/>
    <property type="match status" value="1"/>
</dbReference>
<keyword evidence="5" id="KW-1185">Reference proteome</keyword>
<organism evidence="4 5">
    <name type="scientific">Amycolatopsis marina</name>
    <dbReference type="NCBI Taxonomy" id="490629"/>
    <lineage>
        <taxon>Bacteria</taxon>
        <taxon>Bacillati</taxon>
        <taxon>Actinomycetota</taxon>
        <taxon>Actinomycetes</taxon>
        <taxon>Pseudonocardiales</taxon>
        <taxon>Pseudonocardiaceae</taxon>
        <taxon>Amycolatopsis</taxon>
    </lineage>
</organism>
<keyword evidence="1 4" id="KW-0238">DNA-binding</keyword>
<dbReference type="EMBL" id="FOKG01000003">
    <property type="protein sequence ID" value="SFA99188.1"/>
    <property type="molecule type" value="Genomic_DNA"/>
</dbReference>
<dbReference type="Proteomes" id="UP000243799">
    <property type="component" value="Unassembled WGS sequence"/>
</dbReference>
<evidence type="ECO:0000259" key="3">
    <source>
        <dbReference type="PROSITE" id="PS50937"/>
    </source>
</evidence>
<dbReference type="AlphaFoldDB" id="A0A1I0XG20"/>
<dbReference type="InterPro" id="IPR009061">
    <property type="entry name" value="DNA-bd_dom_put_sf"/>
</dbReference>
<dbReference type="Pfam" id="PF06445">
    <property type="entry name" value="GyrI-like"/>
    <property type="match status" value="1"/>
</dbReference>
<gene>
    <name evidence="4" type="ORF">SAMN05216266_103136</name>
</gene>
<protein>
    <submittedName>
        <fullName evidence="4">DNA-binding transcriptional regulator, MerR family</fullName>
    </submittedName>
</protein>
<dbReference type="PANTHER" id="PTHR30204:SF97">
    <property type="entry name" value="MERR FAMILY REGULATORY PROTEIN"/>
    <property type="match status" value="1"/>
</dbReference>
<dbReference type="GO" id="GO:0003677">
    <property type="term" value="F:DNA binding"/>
    <property type="evidence" value="ECO:0007669"/>
    <property type="project" value="UniProtKB-KW"/>
</dbReference>
<dbReference type="OrthoDB" id="7849865at2"/>
<accession>A0A1I0XG20</accession>
<reference evidence="5" key="1">
    <citation type="submission" date="2016-10" db="EMBL/GenBank/DDBJ databases">
        <authorList>
            <person name="Varghese N."/>
            <person name="Submissions S."/>
        </authorList>
    </citation>
    <scope>NUCLEOTIDE SEQUENCE [LARGE SCALE GENOMIC DNA]</scope>
    <source>
        <strain evidence="5">CGMCC 4.3568</strain>
    </source>
</reference>
<evidence type="ECO:0000256" key="2">
    <source>
        <dbReference type="SAM" id="Coils"/>
    </source>
</evidence>
<dbReference type="SMART" id="SM00422">
    <property type="entry name" value="HTH_MERR"/>
    <property type="match status" value="1"/>
</dbReference>
<dbReference type="InterPro" id="IPR000551">
    <property type="entry name" value="MerR-type_HTH_dom"/>
</dbReference>
<dbReference type="InterPro" id="IPR011256">
    <property type="entry name" value="Reg_factor_effector_dom_sf"/>
</dbReference>
<dbReference type="RefSeq" id="WP_091671253.1">
    <property type="nucleotide sequence ID" value="NZ_FOKG01000003.1"/>
</dbReference>
<feature type="coiled-coil region" evidence="2">
    <location>
        <begin position="86"/>
        <end position="113"/>
    </location>
</feature>
<dbReference type="SMART" id="SM00871">
    <property type="entry name" value="AraC_E_bind"/>
    <property type="match status" value="1"/>
</dbReference>
<dbReference type="InterPro" id="IPR047057">
    <property type="entry name" value="MerR_fam"/>
</dbReference>
<evidence type="ECO:0000256" key="1">
    <source>
        <dbReference type="ARBA" id="ARBA00023125"/>
    </source>
</evidence>
<name>A0A1I0XG20_9PSEU</name>
<dbReference type="STRING" id="490629.SAMN05216266_103136"/>
<dbReference type="InterPro" id="IPR010499">
    <property type="entry name" value="AraC_E-bd"/>
</dbReference>
<feature type="domain" description="HTH merR-type" evidence="3">
    <location>
        <begin position="1"/>
        <end position="71"/>
    </location>
</feature>
<evidence type="ECO:0000313" key="5">
    <source>
        <dbReference type="Proteomes" id="UP000243799"/>
    </source>
</evidence>
<sequence>MFTIGDFARHGGVSIRMLRHYDAIGLLRPARVDPYSGYRYYGAGQLTRLNRIVALKELGFTLEQVRNLLDEQIGVERLRGMLTLRRAELEAALAADTARLNQVEARLRTIESEGSMLANDVVLKSIPATTVAELTDIAADLRPEDIGPVVQPLCAELFRRLEAAEITPSGPLTCYYERTSETDGKVVVHAAIPVAGAIDDPNGLTITTLPGADKAAVLVHRGSMDNCMPSWQAMARWIEDNGYTSTGFPREVYLGCPADPDEWVTELQEPVTPV</sequence>
<dbReference type="PANTHER" id="PTHR30204">
    <property type="entry name" value="REDOX-CYCLING DRUG-SENSING TRANSCRIPTIONAL ACTIVATOR SOXR"/>
    <property type="match status" value="1"/>
</dbReference>
<dbReference type="SUPFAM" id="SSF55136">
    <property type="entry name" value="Probable bacterial effector-binding domain"/>
    <property type="match status" value="1"/>
</dbReference>
<evidence type="ECO:0000313" key="4">
    <source>
        <dbReference type="EMBL" id="SFA99188.1"/>
    </source>
</evidence>
<dbReference type="Gene3D" id="3.20.80.10">
    <property type="entry name" value="Regulatory factor, effector binding domain"/>
    <property type="match status" value="1"/>
</dbReference>
<dbReference type="SUPFAM" id="SSF46955">
    <property type="entry name" value="Putative DNA-binding domain"/>
    <property type="match status" value="1"/>
</dbReference>
<dbReference type="GO" id="GO:0003700">
    <property type="term" value="F:DNA-binding transcription factor activity"/>
    <property type="evidence" value="ECO:0007669"/>
    <property type="project" value="InterPro"/>
</dbReference>
<dbReference type="Gene3D" id="1.10.1660.10">
    <property type="match status" value="1"/>
</dbReference>
<dbReference type="Pfam" id="PF13411">
    <property type="entry name" value="MerR_1"/>
    <property type="match status" value="1"/>
</dbReference>